<proteinExistence type="predicted"/>
<protein>
    <submittedName>
        <fullName evidence="1">Uncharacterized protein</fullName>
    </submittedName>
</protein>
<gene>
    <name evidence="1" type="ORF">KIL84_001332</name>
</gene>
<name>A0A9D3WYD5_9SAUR</name>
<dbReference type="Proteomes" id="UP000827986">
    <property type="component" value="Unassembled WGS sequence"/>
</dbReference>
<dbReference type="EMBL" id="JAHDVG010000484">
    <property type="protein sequence ID" value="KAH1170347.1"/>
    <property type="molecule type" value="Genomic_DNA"/>
</dbReference>
<evidence type="ECO:0000313" key="1">
    <source>
        <dbReference type="EMBL" id="KAH1170347.1"/>
    </source>
</evidence>
<reference evidence="1" key="1">
    <citation type="submission" date="2021-09" db="EMBL/GenBank/DDBJ databases">
        <title>The genome of Mauremys mutica provides insights into the evolution of semi-aquatic lifestyle.</title>
        <authorList>
            <person name="Gong S."/>
            <person name="Gao Y."/>
        </authorList>
    </citation>
    <scope>NUCLEOTIDE SEQUENCE</scope>
    <source>
        <strain evidence="1">MM-2020</strain>
        <tissue evidence="1">Muscle</tissue>
    </source>
</reference>
<keyword evidence="2" id="KW-1185">Reference proteome</keyword>
<dbReference type="AlphaFoldDB" id="A0A9D3WYD5"/>
<evidence type="ECO:0000313" key="2">
    <source>
        <dbReference type="Proteomes" id="UP000827986"/>
    </source>
</evidence>
<comment type="caution">
    <text evidence="1">The sequence shown here is derived from an EMBL/GenBank/DDBJ whole genome shotgun (WGS) entry which is preliminary data.</text>
</comment>
<accession>A0A9D3WYD5</accession>
<sequence length="59" mass="6554">MKTGSQPVLFETLHRTFGGRDRVQKAYLLNSGLPSEFDLGPILYYGCVTATNRHPEALS</sequence>
<organism evidence="1 2">
    <name type="scientific">Mauremys mutica</name>
    <name type="common">yellowpond turtle</name>
    <dbReference type="NCBI Taxonomy" id="74926"/>
    <lineage>
        <taxon>Eukaryota</taxon>
        <taxon>Metazoa</taxon>
        <taxon>Chordata</taxon>
        <taxon>Craniata</taxon>
        <taxon>Vertebrata</taxon>
        <taxon>Euteleostomi</taxon>
        <taxon>Archelosauria</taxon>
        <taxon>Testudinata</taxon>
        <taxon>Testudines</taxon>
        <taxon>Cryptodira</taxon>
        <taxon>Durocryptodira</taxon>
        <taxon>Testudinoidea</taxon>
        <taxon>Geoemydidae</taxon>
        <taxon>Geoemydinae</taxon>
        <taxon>Mauremys</taxon>
    </lineage>
</organism>